<dbReference type="PANTHER" id="PTHR14932">
    <property type="entry name" value="RAS GTPASE-RELATED"/>
    <property type="match status" value="1"/>
</dbReference>
<keyword evidence="1" id="KW-0547">Nucleotide-binding</keyword>
<dbReference type="InterPro" id="IPR001806">
    <property type="entry name" value="Small_GTPase"/>
</dbReference>
<dbReference type="RefSeq" id="XP_024237309.2">
    <property type="nucleotide sequence ID" value="XM_024381541.2"/>
</dbReference>
<dbReference type="Pfam" id="PF08477">
    <property type="entry name" value="Roc"/>
    <property type="match status" value="1"/>
</dbReference>
<evidence type="ECO:0000313" key="3">
    <source>
        <dbReference type="Ensembl" id="ENSOTSP00005100167.2"/>
    </source>
</evidence>
<proteinExistence type="predicted"/>
<feature type="compositionally biased region" description="Pro residues" evidence="2">
    <location>
        <begin position="373"/>
        <end position="385"/>
    </location>
</feature>
<reference evidence="3" key="1">
    <citation type="submission" date="2025-08" db="UniProtKB">
        <authorList>
            <consortium name="Ensembl"/>
        </authorList>
    </citation>
    <scope>IDENTIFICATION</scope>
</reference>
<dbReference type="Ensembl" id="ENSOTST00005108358.2">
    <property type="protein sequence ID" value="ENSOTSP00005100167.2"/>
    <property type="gene ID" value="ENSOTSG00005046199.2"/>
</dbReference>
<name>A0A8C8JZK4_ONCTS</name>
<feature type="compositionally biased region" description="Basic residues" evidence="2">
    <location>
        <begin position="718"/>
        <end position="727"/>
    </location>
</feature>
<dbReference type="PROSITE" id="PS51419">
    <property type="entry name" value="RAB"/>
    <property type="match status" value="1"/>
</dbReference>
<reference evidence="3" key="2">
    <citation type="submission" date="2025-09" db="UniProtKB">
        <authorList>
            <consortium name="Ensembl"/>
        </authorList>
    </citation>
    <scope>IDENTIFICATION</scope>
</reference>
<feature type="compositionally biased region" description="Low complexity" evidence="2">
    <location>
        <begin position="282"/>
        <end position="310"/>
    </location>
</feature>
<dbReference type="AlphaFoldDB" id="A0A8C8JZK4"/>
<evidence type="ECO:0000313" key="4">
    <source>
        <dbReference type="Proteomes" id="UP000694402"/>
    </source>
</evidence>
<feature type="region of interest" description="Disordered" evidence="2">
    <location>
        <begin position="280"/>
        <end position="354"/>
    </location>
</feature>
<organism evidence="3 4">
    <name type="scientific">Oncorhynchus tshawytscha</name>
    <name type="common">Chinook salmon</name>
    <name type="synonym">Salmo tshawytscha</name>
    <dbReference type="NCBI Taxonomy" id="74940"/>
    <lineage>
        <taxon>Eukaryota</taxon>
        <taxon>Metazoa</taxon>
        <taxon>Chordata</taxon>
        <taxon>Craniata</taxon>
        <taxon>Vertebrata</taxon>
        <taxon>Euteleostomi</taxon>
        <taxon>Actinopterygii</taxon>
        <taxon>Neopterygii</taxon>
        <taxon>Teleostei</taxon>
        <taxon>Protacanthopterygii</taxon>
        <taxon>Salmoniformes</taxon>
        <taxon>Salmonidae</taxon>
        <taxon>Salmoninae</taxon>
        <taxon>Oncorhynchus</taxon>
    </lineage>
</organism>
<dbReference type="GO" id="GO:0005829">
    <property type="term" value="C:cytosol"/>
    <property type="evidence" value="ECO:0007669"/>
    <property type="project" value="TreeGrafter"/>
</dbReference>
<dbReference type="InterPro" id="IPR040385">
    <property type="entry name" value="RABL6"/>
</dbReference>
<dbReference type="GO" id="GO:0003924">
    <property type="term" value="F:GTPase activity"/>
    <property type="evidence" value="ECO:0007669"/>
    <property type="project" value="InterPro"/>
</dbReference>
<feature type="region of interest" description="Disordered" evidence="2">
    <location>
        <begin position="368"/>
        <end position="641"/>
    </location>
</feature>
<feature type="compositionally biased region" description="Pro residues" evidence="2">
    <location>
        <begin position="318"/>
        <end position="330"/>
    </location>
</feature>
<dbReference type="GO" id="GO:0005634">
    <property type="term" value="C:nucleus"/>
    <property type="evidence" value="ECO:0007669"/>
    <property type="project" value="TreeGrafter"/>
</dbReference>
<feature type="region of interest" description="Disordered" evidence="2">
    <location>
        <begin position="660"/>
        <end position="749"/>
    </location>
</feature>
<dbReference type="GeneID" id="112220005"/>
<accession>A0A8C8JZK4</accession>
<feature type="compositionally biased region" description="Basic and acidic residues" evidence="2">
    <location>
        <begin position="586"/>
        <end position="596"/>
    </location>
</feature>
<dbReference type="GeneTree" id="ENSGT00390000016002"/>
<dbReference type="GO" id="GO:0005525">
    <property type="term" value="F:GTP binding"/>
    <property type="evidence" value="ECO:0007669"/>
    <property type="project" value="InterPro"/>
</dbReference>
<dbReference type="Proteomes" id="UP000694402">
    <property type="component" value="Unassembled WGS sequence"/>
</dbReference>
<keyword evidence="4" id="KW-1185">Reference proteome</keyword>
<gene>
    <name evidence="3" type="primary">LOC112220005</name>
</gene>
<feature type="compositionally biased region" description="Basic and acidic residues" evidence="2">
    <location>
        <begin position="706"/>
        <end position="717"/>
    </location>
</feature>
<feature type="compositionally biased region" description="Basic and acidic residues" evidence="2">
    <location>
        <begin position="662"/>
        <end position="681"/>
    </location>
</feature>
<feature type="compositionally biased region" description="Acidic residues" evidence="2">
    <location>
        <begin position="610"/>
        <end position="619"/>
    </location>
</feature>
<dbReference type="SMART" id="SM00175">
    <property type="entry name" value="RAB"/>
    <property type="match status" value="1"/>
</dbReference>
<feature type="compositionally biased region" description="Polar residues" evidence="2">
    <location>
        <begin position="542"/>
        <end position="551"/>
    </location>
</feature>
<dbReference type="Pfam" id="PF00071">
    <property type="entry name" value="Ras"/>
    <property type="match status" value="1"/>
</dbReference>
<sequence>MFSALKKLVGTEPGQLGNKSIPAGLQSMNQSLQRRFAKGVQYNMKIIIRGDRNTGKSALWHRLQGKKFLEEYIPTQEIQVSSIHWNYKTTDDVVKVEVWDVVDKGKGKKRGEMLKTENEPLENETEMALDAEFLDVYKNCNGVIMMFDITKQWTFDYIVRELPKVPTHVPVCVLGNQRDMGEHRVILPDDTREFLCHLNRPPGSSYIHYAESSMKNGFGLKYLHRFFNIPFLQLQRETLLRQLETNQLDIDATLEELNVQQETEDQNYGIFLEMMEARNKAGFSSPGGPSNGQSPSSGSQSPIVPQSGPSTPGACPSPCTPQQPPLPPQPLTISNPIPRSVQGPPPTPTLTLTPVPLSRTLHSLGVQVTHSSPRPPATAPNPSGAPPWGNHTCPDPQSPSVTQAPPAQKRGFMSRLFGSATSETPADGTDEKVRNVDDFVPDVGKARSFPEEGAAAKAKEKAGRAGNMDSDSDGEGRGGNPMVSGFQDDFAPDELCQSVPKSVPRAATVPSMGITLTSDEEDEGTKALNVVQDGGSDRRRSSNALKTQNKTGEAKKPAGLKMSSEPVSFLNPTLAPLQSMRAGKKKGGDESSHSDQEAPGDDQMLSFVMDEPDYEDEEFEKPKKKKEPWAVLEDLKLVQPSVLPIKSDDLDLFGLGFQDVAPKSKESSEDQDDRESRSSTKDKKKKKKKSKEEDDKSSKKRHKQKKKEESGSGDEKEKKKKKSKSTKKAGGVVDDLESFLAGDVDYEEM</sequence>
<dbReference type="PANTHER" id="PTHR14932:SF1">
    <property type="entry name" value="RAB-LIKE PROTEIN 6"/>
    <property type="match status" value="1"/>
</dbReference>
<evidence type="ECO:0000256" key="2">
    <source>
        <dbReference type="SAM" id="MobiDB-lite"/>
    </source>
</evidence>
<protein>
    <submittedName>
        <fullName evidence="3">RAB, member RAS onco family like 6</fullName>
    </submittedName>
</protein>
<evidence type="ECO:0000256" key="1">
    <source>
        <dbReference type="ARBA" id="ARBA00022741"/>
    </source>
</evidence>